<dbReference type="SUPFAM" id="SSF53271">
    <property type="entry name" value="PRTase-like"/>
    <property type="match status" value="2"/>
</dbReference>
<dbReference type="EMBL" id="WJNG01000008">
    <property type="protein sequence ID" value="MRH43345.1"/>
    <property type="molecule type" value="Genomic_DNA"/>
</dbReference>
<evidence type="ECO:0008006" key="3">
    <source>
        <dbReference type="Google" id="ProtNLM"/>
    </source>
</evidence>
<evidence type="ECO:0000313" key="1">
    <source>
        <dbReference type="EMBL" id="MRH43345.1"/>
    </source>
</evidence>
<dbReference type="Proteomes" id="UP000799092">
    <property type="component" value="Unassembled WGS sequence"/>
</dbReference>
<dbReference type="InterPro" id="IPR029057">
    <property type="entry name" value="PRTase-like"/>
</dbReference>
<sequence length="297" mass="34360">MLLEIEAHLRVGEVFKVQQFRYGNHVDFYSHLLLEKGFKWEHTASNSDRLKYGRDRVEEALKIKKIMRFLTKRTTIYGVCIEQKEQHSLIYFFGKVGDREKLIARIGKLGDAGNSFEELYYEKLDEEKPVVLESLADYHPYRNYDGTYNPDFDTHSKNILDLKDQENHAIDYFYQQLNDRIKSMVIICIVPSSNAKKIESGICDLGKKLAQQKERTDGTHCLRRHTSIEKVASGGPRYIKPHLDSICVEDKELFQGKKVLLLDDIATSESSISACQELLLRAGAKRVEKIVLGRTRR</sequence>
<keyword evidence="2" id="KW-1185">Reference proteome</keyword>
<dbReference type="InterPro" id="IPR000836">
    <property type="entry name" value="PRTase_dom"/>
</dbReference>
<dbReference type="OrthoDB" id="9779910at2"/>
<comment type="caution">
    <text evidence="1">The sequence shown here is derived from an EMBL/GenBank/DDBJ whole genome shotgun (WGS) entry which is preliminary data.</text>
</comment>
<dbReference type="RefSeq" id="WP_153736972.1">
    <property type="nucleotide sequence ID" value="NZ_WJNG01000008.1"/>
</dbReference>
<reference evidence="1" key="1">
    <citation type="submission" date="2019-11" db="EMBL/GenBank/DDBJ databases">
        <authorList>
            <person name="Li J."/>
        </authorList>
    </citation>
    <scope>NUCLEOTIDE SEQUENCE</scope>
    <source>
        <strain evidence="1">B6B</strain>
    </source>
</reference>
<organism evidence="1 2">
    <name type="scientific">Aquibacillus halophilus</name>
    <dbReference type="NCBI Taxonomy" id="930132"/>
    <lineage>
        <taxon>Bacteria</taxon>
        <taxon>Bacillati</taxon>
        <taxon>Bacillota</taxon>
        <taxon>Bacilli</taxon>
        <taxon>Bacillales</taxon>
        <taxon>Bacillaceae</taxon>
        <taxon>Aquibacillus</taxon>
    </lineage>
</organism>
<dbReference type="AlphaFoldDB" id="A0A6A8DCB5"/>
<dbReference type="Gene3D" id="3.40.50.2020">
    <property type="match status" value="1"/>
</dbReference>
<gene>
    <name evidence="1" type="ORF">GH741_11710</name>
</gene>
<accession>A0A6A8DCB5</accession>
<protein>
    <recommendedName>
        <fullName evidence="3">Phosphoribosyltransferase domain-containing protein</fullName>
    </recommendedName>
</protein>
<name>A0A6A8DCB5_9BACI</name>
<evidence type="ECO:0000313" key="2">
    <source>
        <dbReference type="Proteomes" id="UP000799092"/>
    </source>
</evidence>
<dbReference type="CDD" id="cd06223">
    <property type="entry name" value="PRTases_typeI"/>
    <property type="match status" value="1"/>
</dbReference>
<proteinExistence type="predicted"/>